<proteinExistence type="predicted"/>
<dbReference type="Pfam" id="PF00501">
    <property type="entry name" value="AMP-binding"/>
    <property type="match status" value="1"/>
</dbReference>
<evidence type="ECO:0000259" key="2">
    <source>
        <dbReference type="Pfam" id="PF00501"/>
    </source>
</evidence>
<dbReference type="Proteomes" id="UP000024284">
    <property type="component" value="Unassembled WGS sequence"/>
</dbReference>
<comment type="caution">
    <text evidence="4">The sequence shown here is derived from an EMBL/GenBank/DDBJ whole genome shotgun (WGS) entry which is preliminary data.</text>
</comment>
<dbReference type="Gene3D" id="3.30.300.30">
    <property type="match status" value="1"/>
</dbReference>
<dbReference type="PATRIC" id="fig|1219045.3.peg.1329"/>
<dbReference type="PANTHER" id="PTHR43767">
    <property type="entry name" value="LONG-CHAIN-FATTY-ACID--COA LIGASE"/>
    <property type="match status" value="1"/>
</dbReference>
<dbReference type="InterPro" id="IPR020845">
    <property type="entry name" value="AMP-binding_CS"/>
</dbReference>
<organism evidence="4 5">
    <name type="scientific">Sphingobium herbicidovorans (strain ATCC 700291 / DSM 11019 / CCUG 56400 / KCTC 2939 / LMG 18315 / NBRC 16415 / MH)</name>
    <name type="common">Sphingomonas herbicidovorans</name>
    <dbReference type="NCBI Taxonomy" id="1219045"/>
    <lineage>
        <taxon>Bacteria</taxon>
        <taxon>Pseudomonadati</taxon>
        <taxon>Pseudomonadota</taxon>
        <taxon>Alphaproteobacteria</taxon>
        <taxon>Sphingomonadales</taxon>
        <taxon>Sphingomonadaceae</taxon>
        <taxon>Sphingobium</taxon>
    </lineage>
</organism>
<dbReference type="InterPro" id="IPR050237">
    <property type="entry name" value="ATP-dep_AMP-bd_enzyme"/>
</dbReference>
<dbReference type="SUPFAM" id="SSF56801">
    <property type="entry name" value="Acetyl-CoA synthetase-like"/>
    <property type="match status" value="1"/>
</dbReference>
<feature type="region of interest" description="Disordered" evidence="1">
    <location>
        <begin position="1"/>
        <end position="22"/>
    </location>
</feature>
<reference evidence="4" key="1">
    <citation type="submission" date="2014-08" db="EMBL/GenBank/DDBJ databases">
        <title>Draft genome sequences of Sphingobium herbicidovorans.</title>
        <authorList>
            <person name="Gan H.M."/>
            <person name="Gan H.Y."/>
            <person name="Savka M.A."/>
        </authorList>
    </citation>
    <scope>NUCLEOTIDE SEQUENCE [LARGE SCALE GENOMIC DNA]</scope>
    <source>
        <strain evidence="4">NBRC 16415</strain>
    </source>
</reference>
<feature type="domain" description="AMP-dependent synthetase/ligase" evidence="2">
    <location>
        <begin position="30"/>
        <end position="398"/>
    </location>
</feature>
<dbReference type="InterPro" id="IPR045851">
    <property type="entry name" value="AMP-bd_C_sf"/>
</dbReference>
<evidence type="ECO:0000313" key="4">
    <source>
        <dbReference type="EMBL" id="KFG90931.1"/>
    </source>
</evidence>
<dbReference type="EMBL" id="JFZA02000008">
    <property type="protein sequence ID" value="KFG90931.1"/>
    <property type="molecule type" value="Genomic_DNA"/>
</dbReference>
<dbReference type="eggNOG" id="COG0318">
    <property type="taxonomic scope" value="Bacteria"/>
</dbReference>
<dbReference type="InterPro" id="IPR025110">
    <property type="entry name" value="AMP-bd_C"/>
</dbReference>
<keyword evidence="5" id="KW-1185">Reference proteome</keyword>
<dbReference type="InterPro" id="IPR042099">
    <property type="entry name" value="ANL_N_sf"/>
</dbReference>
<dbReference type="InterPro" id="IPR000873">
    <property type="entry name" value="AMP-dep_synth/lig_dom"/>
</dbReference>
<dbReference type="AlphaFoldDB" id="A0A086PC13"/>
<dbReference type="STRING" id="76947.GCA_002080435_04050"/>
<sequence length="554" mass="61115">MTQAQAEVRSEVHQPAPSAPHGETYLEHLDRAVATSPDAEFLSFAEGPITFGEVDRRSTRMANALRELGVGAGHTVCTMLDSSADAVVIWFAVNRLGAIWVPLNTAYRGEFLRHQMADSSAALVVCEEHYLPAVGMIAGDLPEVRLILTRNGQGKSNAGDIRVRSLDDHRGTDDTPIDTRPKPGDTACLIYTSGTTGASKGCIISYNYLCACARQSNDSVPPRPGDTVWTALPLFHLSGSAYVVLAALLAQSRARVMSTFSVTNFWNDIEESRATSAILMGAMFQLLAQAPDNEAMLRCRGQLRAITGVPISPADREIWSERFGVARIDSYGYGQTEATKVCYLPHGAPMPPAGSAGPVSKDFDLMISDDYGNQVATGAPGEILVRPRRPNVMFNGYWKRPEDTVRVWQNLWMHTGDLGRVDEQGYLYFVDRKKDYVRSRGENISSMEVERAFLRHPAVSEVAFHSVSVTEGGEEELKVTVVLRSGQACTEEELCRWSMDQLPHFAVPRYVEFREGFPKTPTGRVQKHILREEGHTSATWDAHAFGLVARRRQP</sequence>
<gene>
    <name evidence="4" type="ORF">BV98_001298</name>
</gene>
<keyword evidence="4" id="KW-0436">Ligase</keyword>
<dbReference type="Gene3D" id="3.40.50.12780">
    <property type="entry name" value="N-terminal domain of ligase-like"/>
    <property type="match status" value="1"/>
</dbReference>
<dbReference type="PROSITE" id="PS00455">
    <property type="entry name" value="AMP_BINDING"/>
    <property type="match status" value="1"/>
</dbReference>
<name>A0A086PC13_SPHHM</name>
<evidence type="ECO:0000259" key="3">
    <source>
        <dbReference type="Pfam" id="PF13193"/>
    </source>
</evidence>
<dbReference type="GO" id="GO:0016878">
    <property type="term" value="F:acid-thiol ligase activity"/>
    <property type="evidence" value="ECO:0007669"/>
    <property type="project" value="UniProtKB-ARBA"/>
</dbReference>
<evidence type="ECO:0000256" key="1">
    <source>
        <dbReference type="SAM" id="MobiDB-lite"/>
    </source>
</evidence>
<protein>
    <submittedName>
        <fullName evidence="4">Long-chain fatty acid--CoA ligase</fullName>
    </submittedName>
</protein>
<evidence type="ECO:0000313" key="5">
    <source>
        <dbReference type="Proteomes" id="UP000024284"/>
    </source>
</evidence>
<dbReference type="PANTHER" id="PTHR43767:SF1">
    <property type="entry name" value="NONRIBOSOMAL PEPTIDE SYNTHASE PES1 (EUROFUNG)-RELATED"/>
    <property type="match status" value="1"/>
</dbReference>
<dbReference type="Pfam" id="PF13193">
    <property type="entry name" value="AMP-binding_C"/>
    <property type="match status" value="1"/>
</dbReference>
<feature type="domain" description="AMP-binding enzyme C-terminal" evidence="3">
    <location>
        <begin position="448"/>
        <end position="523"/>
    </location>
</feature>
<dbReference type="OrthoDB" id="7315605at2"/>
<dbReference type="RefSeq" id="WP_081570600.1">
    <property type="nucleotide sequence ID" value="NZ_BCZD01000023.1"/>
</dbReference>
<accession>A0A086PC13</accession>